<dbReference type="Pfam" id="PF19040">
    <property type="entry name" value="SGNH"/>
    <property type="match status" value="1"/>
</dbReference>
<dbReference type="InterPro" id="IPR050879">
    <property type="entry name" value="Acyltransferase_3"/>
</dbReference>
<feature type="transmembrane region" description="Helical" evidence="1">
    <location>
        <begin position="72"/>
        <end position="91"/>
    </location>
</feature>
<dbReference type="Proteomes" id="UP000063229">
    <property type="component" value="Chromosome"/>
</dbReference>
<proteinExistence type="predicted"/>
<dbReference type="EMBL" id="CP014135">
    <property type="protein sequence ID" value="AMB85799.1"/>
    <property type="molecule type" value="Genomic_DNA"/>
</dbReference>
<feature type="transmembrane region" description="Helical" evidence="1">
    <location>
        <begin position="31"/>
        <end position="51"/>
    </location>
</feature>
<accession>A0A0X1T1S6</accession>
<dbReference type="GO" id="GO:0016020">
    <property type="term" value="C:membrane"/>
    <property type="evidence" value="ECO:0007669"/>
    <property type="project" value="TreeGrafter"/>
</dbReference>
<keyword evidence="1" id="KW-0472">Membrane</keyword>
<dbReference type="GO" id="GO:0016747">
    <property type="term" value="F:acyltransferase activity, transferring groups other than amino-acyl groups"/>
    <property type="evidence" value="ECO:0007669"/>
    <property type="project" value="InterPro"/>
</dbReference>
<feature type="transmembrane region" description="Helical" evidence="1">
    <location>
        <begin position="135"/>
        <end position="155"/>
    </location>
</feature>
<dbReference type="KEGG" id="pagb:AWM79_10995"/>
<evidence type="ECO:0000313" key="4">
    <source>
        <dbReference type="EMBL" id="AMB85799.1"/>
    </source>
</evidence>
<dbReference type="RefSeq" id="WP_060782824.1">
    <property type="nucleotide sequence ID" value="NZ_CP014135.1"/>
</dbReference>
<evidence type="ECO:0000259" key="2">
    <source>
        <dbReference type="Pfam" id="PF01757"/>
    </source>
</evidence>
<feature type="domain" description="SGNH" evidence="3">
    <location>
        <begin position="385"/>
        <end position="627"/>
    </location>
</feature>
<dbReference type="PANTHER" id="PTHR23028:SF53">
    <property type="entry name" value="ACYL_TRANSF_3 DOMAIN-CONTAINING PROTEIN"/>
    <property type="match status" value="1"/>
</dbReference>
<dbReference type="STRING" id="46677.AWM79_10995"/>
<feature type="transmembrane region" description="Helical" evidence="1">
    <location>
        <begin position="242"/>
        <end position="260"/>
    </location>
</feature>
<keyword evidence="1" id="KW-0812">Transmembrane</keyword>
<dbReference type="PANTHER" id="PTHR23028">
    <property type="entry name" value="ACETYLTRANSFERASE"/>
    <property type="match status" value="1"/>
</dbReference>
<feature type="transmembrane region" description="Helical" evidence="1">
    <location>
        <begin position="188"/>
        <end position="211"/>
    </location>
</feature>
<keyword evidence="5" id="KW-1185">Reference proteome</keyword>
<keyword evidence="4" id="KW-0808">Transferase</keyword>
<keyword evidence="4" id="KW-0012">Acyltransferase</keyword>
<reference evidence="4 5" key="1">
    <citation type="submission" date="2016-01" db="EMBL/GenBank/DDBJ databases">
        <authorList>
            <person name="McClelland M."/>
            <person name="Jain A."/>
            <person name="Saraogi P."/>
            <person name="Mendelson R."/>
            <person name="Westerman R."/>
            <person name="SanMiguel P."/>
            <person name="Csonka L."/>
        </authorList>
    </citation>
    <scope>NUCLEOTIDE SEQUENCE [LARGE SCALE GENOMIC DNA]</scope>
    <source>
        <strain evidence="4 5">NCPPB 2472</strain>
    </source>
</reference>
<dbReference type="InterPro" id="IPR002656">
    <property type="entry name" value="Acyl_transf_3_dom"/>
</dbReference>
<dbReference type="InterPro" id="IPR043968">
    <property type="entry name" value="SGNH"/>
</dbReference>
<protein>
    <submittedName>
        <fullName evidence="4">Acyltransferase</fullName>
    </submittedName>
</protein>
<name>A0A0X1T1S6_PSEAA</name>
<gene>
    <name evidence="4" type="ORF">AWM79_10995</name>
</gene>
<sequence length="641" mass="71543">MQFRKNINALRAVAVISVVLFHFKIRGFGGGFTGVDIFFVISGFLMTGIIFKGLQEQQFSLLSFYASRARRIIPALLVLCIALLIFGFLYLPLDDYRDSIKTIKSALLFSSNFDFAKEGNYFDAPLHENWLLHTWSLSVEWQFYMLYPVLLMLLFKHTGVKVTKVALVLLATASLVASVYMTKIAPVFAFYMLPTRAWEMIAGGLAFLFPLQLGKRACYVFEALGLAAILVGIFYFSEQDFWPGYLALLPVMGTVLVIYGNTHSIFSANKTLQFTGGISYSVYLWHWPIVVFLYICGLLESSAYVLASIFLSFALGALSFYFVESKSKNFASAPKAIFKYAAFLVVAVGVSAIIASLVKKHPDIRFSFLELGQPDYTSKMYKQECYPNEYGAADCKLGTGEISVIIFGDSHAQSTAAAVQMENKEAALEWARGGCPTLKNFEMHNKEFESKCRGFMGEKLATLKDSYHGVPVVLFSRASLYLEPSRENGFQVYFNGDSQQDKLSRDVSYTVEYVSTVCAIAENHPVYIVKPIPEMPFSIYKGLNLHARVFQSKSDITIPLRDYESRNRTANGAIEAAAKQCNERVIDPVPYLCPAGQCMGSKNGVSLYYDDNHLVDAGNEQLRGLFKGIISQPSSMPISLE</sequence>
<dbReference type="Pfam" id="PF01757">
    <property type="entry name" value="Acyl_transf_3"/>
    <property type="match status" value="1"/>
</dbReference>
<dbReference type="AlphaFoldDB" id="A0A0X1T1S6"/>
<feature type="domain" description="Acyltransferase 3" evidence="2">
    <location>
        <begin position="5"/>
        <end position="317"/>
    </location>
</feature>
<evidence type="ECO:0000313" key="5">
    <source>
        <dbReference type="Proteomes" id="UP000063229"/>
    </source>
</evidence>
<feature type="transmembrane region" description="Helical" evidence="1">
    <location>
        <begin position="272"/>
        <end position="295"/>
    </location>
</feature>
<organism evidence="4 5">
    <name type="scientific">Pseudomonas agarici</name>
    <dbReference type="NCBI Taxonomy" id="46677"/>
    <lineage>
        <taxon>Bacteria</taxon>
        <taxon>Pseudomonadati</taxon>
        <taxon>Pseudomonadota</taxon>
        <taxon>Gammaproteobacteria</taxon>
        <taxon>Pseudomonadales</taxon>
        <taxon>Pseudomonadaceae</taxon>
        <taxon>Pseudomonas</taxon>
    </lineage>
</organism>
<feature type="transmembrane region" description="Helical" evidence="1">
    <location>
        <begin position="7"/>
        <end position="25"/>
    </location>
</feature>
<feature type="transmembrane region" description="Helical" evidence="1">
    <location>
        <begin position="336"/>
        <end position="358"/>
    </location>
</feature>
<evidence type="ECO:0000256" key="1">
    <source>
        <dbReference type="SAM" id="Phobius"/>
    </source>
</evidence>
<evidence type="ECO:0000259" key="3">
    <source>
        <dbReference type="Pfam" id="PF19040"/>
    </source>
</evidence>
<dbReference type="GO" id="GO:0009103">
    <property type="term" value="P:lipopolysaccharide biosynthetic process"/>
    <property type="evidence" value="ECO:0007669"/>
    <property type="project" value="TreeGrafter"/>
</dbReference>
<feature type="transmembrane region" description="Helical" evidence="1">
    <location>
        <begin position="301"/>
        <end position="324"/>
    </location>
</feature>
<feature type="transmembrane region" description="Helical" evidence="1">
    <location>
        <begin position="162"/>
        <end position="182"/>
    </location>
</feature>
<feature type="transmembrane region" description="Helical" evidence="1">
    <location>
        <begin position="218"/>
        <end position="236"/>
    </location>
</feature>
<keyword evidence="1" id="KW-1133">Transmembrane helix</keyword>